<evidence type="ECO:0000256" key="3">
    <source>
        <dbReference type="ARBA" id="ARBA00012891"/>
    </source>
</evidence>
<evidence type="ECO:0000313" key="9">
    <source>
        <dbReference type="EMBL" id="OYR23496.1"/>
    </source>
</evidence>
<dbReference type="Proteomes" id="UP000216188">
    <property type="component" value="Unassembled WGS sequence"/>
</dbReference>
<dbReference type="InterPro" id="IPR049331">
    <property type="entry name" value="Top1B_N_bact"/>
</dbReference>
<evidence type="ECO:0000256" key="5">
    <source>
        <dbReference type="ARBA" id="ARBA00023125"/>
    </source>
</evidence>
<dbReference type="InterPro" id="IPR001631">
    <property type="entry name" value="TopoI"/>
</dbReference>
<dbReference type="GO" id="GO:0003677">
    <property type="term" value="F:DNA binding"/>
    <property type="evidence" value="ECO:0007669"/>
    <property type="project" value="UniProtKB-KW"/>
</dbReference>
<dbReference type="PRINTS" id="PR00416">
    <property type="entry name" value="EUTPISMRASEI"/>
</dbReference>
<accession>A0A256G981</accession>
<evidence type="ECO:0000256" key="2">
    <source>
        <dbReference type="ARBA" id="ARBA00006645"/>
    </source>
</evidence>
<dbReference type="Gene3D" id="3.90.15.10">
    <property type="entry name" value="Topoisomerase I, Chain A, domain 3"/>
    <property type="match status" value="1"/>
</dbReference>
<dbReference type="Gene3D" id="3.30.66.10">
    <property type="entry name" value="DNA topoisomerase I domain"/>
    <property type="match status" value="1"/>
</dbReference>
<dbReference type="EC" id="5.6.2.1" evidence="3"/>
<dbReference type="InterPro" id="IPR014711">
    <property type="entry name" value="TopoI_cat_a-hlx-sub_euk"/>
</dbReference>
<dbReference type="InterPro" id="IPR035447">
    <property type="entry name" value="DNA_topo_I_N_sf"/>
</dbReference>
<dbReference type="SUPFAM" id="SSF56349">
    <property type="entry name" value="DNA breaking-rejoining enzymes"/>
    <property type="match status" value="1"/>
</dbReference>
<dbReference type="SUPFAM" id="SSF55869">
    <property type="entry name" value="DNA topoisomerase I domain"/>
    <property type="match status" value="1"/>
</dbReference>
<dbReference type="InterPro" id="IPR013500">
    <property type="entry name" value="TopoI_cat_euk"/>
</dbReference>
<dbReference type="Gene3D" id="1.10.132.120">
    <property type="match status" value="1"/>
</dbReference>
<keyword evidence="4" id="KW-0799">Topoisomerase</keyword>
<dbReference type="GO" id="GO:0006265">
    <property type="term" value="P:DNA topological change"/>
    <property type="evidence" value="ECO:0007669"/>
    <property type="project" value="InterPro"/>
</dbReference>
<keyword evidence="6 9" id="KW-0413">Isomerase</keyword>
<feature type="domain" description="DNA topoisomerase I catalytic core eukaryotic-type" evidence="7">
    <location>
        <begin position="111"/>
        <end position="330"/>
    </location>
</feature>
<proteinExistence type="inferred from homology"/>
<dbReference type="GO" id="GO:0003917">
    <property type="term" value="F:DNA topoisomerase type I (single strand cut, ATP-independent) activity"/>
    <property type="evidence" value="ECO:0007669"/>
    <property type="project" value="UniProtKB-EC"/>
</dbReference>
<gene>
    <name evidence="9" type="ORF">CEV34_3500</name>
</gene>
<dbReference type="EMBL" id="NNRM01000039">
    <property type="protein sequence ID" value="OYR23496.1"/>
    <property type="molecule type" value="Genomic_DNA"/>
</dbReference>
<reference evidence="9 10" key="1">
    <citation type="submission" date="2017-07" db="EMBL/GenBank/DDBJ databases">
        <title>Phylogenetic study on the rhizospheric bacterium Ochrobactrum sp. A44.</title>
        <authorList>
            <person name="Krzyzanowska D.M."/>
            <person name="Ossowicki A."/>
            <person name="Rajewska M."/>
            <person name="Maciag T."/>
            <person name="Kaczynski Z."/>
            <person name="Czerwicka M."/>
            <person name="Jafra S."/>
        </authorList>
    </citation>
    <scope>NUCLEOTIDE SEQUENCE [LARGE SCALE GENOMIC DNA]</scope>
    <source>
        <strain evidence="9 10">CCUG 30717</strain>
    </source>
</reference>
<dbReference type="PROSITE" id="PS52038">
    <property type="entry name" value="TOPO_IB_2"/>
    <property type="match status" value="1"/>
</dbReference>
<evidence type="ECO:0000259" key="8">
    <source>
        <dbReference type="Pfam" id="PF21338"/>
    </source>
</evidence>
<dbReference type="InterPro" id="IPR011010">
    <property type="entry name" value="DNA_brk_join_enz"/>
</dbReference>
<keyword evidence="10" id="KW-1185">Reference proteome</keyword>
<protein>
    <recommendedName>
        <fullName evidence="3">DNA topoisomerase</fullName>
        <ecNumber evidence="3">5.6.2.1</ecNumber>
    </recommendedName>
</protein>
<evidence type="ECO:0000256" key="4">
    <source>
        <dbReference type="ARBA" id="ARBA00023029"/>
    </source>
</evidence>
<evidence type="ECO:0000256" key="1">
    <source>
        <dbReference type="ARBA" id="ARBA00000213"/>
    </source>
</evidence>
<comment type="catalytic activity">
    <reaction evidence="1">
        <text>ATP-independent breakage of single-stranded DNA, followed by passage and rejoining.</text>
        <dbReference type="EC" id="5.6.2.1"/>
    </reaction>
</comment>
<comment type="caution">
    <text evidence="9">The sequence shown here is derived from an EMBL/GenBank/DDBJ whole genome shotgun (WGS) entry which is preliminary data.</text>
</comment>
<name>A0A256G981_9HYPH</name>
<evidence type="ECO:0000313" key="10">
    <source>
        <dbReference type="Proteomes" id="UP000216188"/>
    </source>
</evidence>
<evidence type="ECO:0000256" key="6">
    <source>
        <dbReference type="ARBA" id="ARBA00023235"/>
    </source>
</evidence>
<feature type="domain" description="DNA topoisomerase IB N-terminal" evidence="8">
    <location>
        <begin position="53"/>
        <end position="99"/>
    </location>
</feature>
<dbReference type="AlphaFoldDB" id="A0A256G981"/>
<sequence>MAAGFCCANRARCHLLDRLNASATEPVPLLDCELHYVSDSEPGIRRQRCGAGFRYKAIGAGKVLPKDIERIKALAIPPAWEDVWICAHSKGHIQATGRDQRGRKQYRYHSTWSAMQGETKFSSLADFASVLSSLRQQVEADMRRRSFCREKVIATIVWLMDRLLVRVGSPNYARSNKSFGVTTLRNRHLKTDGTSLRLIFKGKSGKDWNLKISDRRIARIIRSLQELPGQHLFQYLDNEGQRHAISSQDINDYLRDVTKADFTSKHFRTWAATASAVKGLSALPRPESAAASKRALNAEIDRIAQRLCNTRAVCRRSYIHPLVFEQWQQDQLAATVQAASSLRVVAPQLDQDERTALKWLRHVGTDISANER</sequence>
<organism evidence="9 10">
    <name type="scientific">Brucella pseudogrignonensis</name>
    <dbReference type="NCBI Taxonomy" id="419475"/>
    <lineage>
        <taxon>Bacteria</taxon>
        <taxon>Pseudomonadati</taxon>
        <taxon>Pseudomonadota</taxon>
        <taxon>Alphaproteobacteria</taxon>
        <taxon>Hyphomicrobiales</taxon>
        <taxon>Brucellaceae</taxon>
        <taxon>Brucella/Ochrobactrum group</taxon>
        <taxon>Brucella</taxon>
    </lineage>
</organism>
<dbReference type="Pfam" id="PF21338">
    <property type="entry name" value="Top1B_N_bact"/>
    <property type="match status" value="1"/>
</dbReference>
<evidence type="ECO:0000259" key="7">
    <source>
        <dbReference type="Pfam" id="PF01028"/>
    </source>
</evidence>
<dbReference type="Pfam" id="PF01028">
    <property type="entry name" value="Topoisom_I"/>
    <property type="match status" value="1"/>
</dbReference>
<comment type="similarity">
    <text evidence="2">Belongs to the type IB topoisomerase family.</text>
</comment>
<dbReference type="STRING" id="419475.A8A54_22645"/>
<keyword evidence="5" id="KW-0238">DNA-binding</keyword>